<dbReference type="AlphaFoldDB" id="D3ABP3"/>
<dbReference type="GeneID" id="93152956"/>
<name>D3ABP3_9FIRM</name>
<organism evidence="1 2">
    <name type="scientific">Hungatella hathewayi DSM 13479</name>
    <dbReference type="NCBI Taxonomy" id="566550"/>
    <lineage>
        <taxon>Bacteria</taxon>
        <taxon>Bacillati</taxon>
        <taxon>Bacillota</taxon>
        <taxon>Clostridia</taxon>
        <taxon>Lachnospirales</taxon>
        <taxon>Lachnospiraceae</taxon>
        <taxon>Hungatella</taxon>
    </lineage>
</organism>
<dbReference type="HOGENOM" id="CLU_1675517_0_0_9"/>
<dbReference type="EMBL" id="ACIO01000073">
    <property type="protein sequence ID" value="EFD00716.1"/>
    <property type="molecule type" value="Genomic_DNA"/>
</dbReference>
<gene>
    <name evidence="1" type="ORF">CLOSTHATH_01021</name>
</gene>
<comment type="caution">
    <text evidence="1">The sequence shown here is derived from an EMBL/GenBank/DDBJ whole genome shotgun (WGS) entry which is preliminary data.</text>
</comment>
<dbReference type="RefSeq" id="WP_006771563.1">
    <property type="nucleotide sequence ID" value="NZ_GG667616.1"/>
</dbReference>
<reference evidence="1 2" key="1">
    <citation type="submission" date="2010-01" db="EMBL/GenBank/DDBJ databases">
        <authorList>
            <person name="Weinstock G."/>
            <person name="Sodergren E."/>
            <person name="Clifton S."/>
            <person name="Fulton L."/>
            <person name="Fulton B."/>
            <person name="Courtney L."/>
            <person name="Fronick C."/>
            <person name="Harrison M."/>
            <person name="Strong C."/>
            <person name="Farmer C."/>
            <person name="Delahaunty K."/>
            <person name="Markovic C."/>
            <person name="Hall O."/>
            <person name="Minx P."/>
            <person name="Tomlinson C."/>
            <person name="Mitreva M."/>
            <person name="Nelson J."/>
            <person name="Hou S."/>
            <person name="Wollam A."/>
            <person name="Pepin K.H."/>
            <person name="Johnson M."/>
            <person name="Bhonagiri V."/>
            <person name="Nash W.E."/>
            <person name="Warren W."/>
            <person name="Chinwalla A."/>
            <person name="Mardis E.R."/>
            <person name="Wilson R.K."/>
        </authorList>
    </citation>
    <scope>NUCLEOTIDE SEQUENCE [LARGE SCALE GENOMIC DNA]</scope>
    <source>
        <strain evidence="1 2">DSM 13479</strain>
    </source>
</reference>
<accession>D3ABP3</accession>
<evidence type="ECO:0000313" key="1">
    <source>
        <dbReference type="EMBL" id="EFD00716.1"/>
    </source>
</evidence>
<evidence type="ECO:0000313" key="2">
    <source>
        <dbReference type="Proteomes" id="UP000004968"/>
    </source>
</evidence>
<proteinExistence type="predicted"/>
<dbReference type="Proteomes" id="UP000004968">
    <property type="component" value="Unassembled WGS sequence"/>
</dbReference>
<protein>
    <submittedName>
        <fullName evidence="1">Uncharacterized protein</fullName>
    </submittedName>
</protein>
<sequence>MYQYIYQISTKPIERNEWTGLHFFEDQPLPAADSITAAINRAKAVSVLGDWLQQHCLGRLSGEAFRLNTNVRTIYFKKRFQQFKNALGDMQMVSEDQFINHYYEVENLILRLNESFCNQYDTYFILDRNAPIPLDQFIRIARTSTPYYVGAVLDYHY</sequence>